<dbReference type="Proteomes" id="UP000199658">
    <property type="component" value="Unassembled WGS sequence"/>
</dbReference>
<keyword evidence="3" id="KW-1185">Reference proteome</keyword>
<dbReference type="EMBL" id="FOYO01000001">
    <property type="protein sequence ID" value="SFR40177.1"/>
    <property type="molecule type" value="Genomic_DNA"/>
</dbReference>
<dbReference type="Gene3D" id="3.50.50.60">
    <property type="entry name" value="FAD/NAD(P)-binding domain"/>
    <property type="match status" value="1"/>
</dbReference>
<dbReference type="STRING" id="670154.SAMN04488002_1277"/>
<dbReference type="InterPro" id="IPR002937">
    <property type="entry name" value="Amino_oxidase"/>
</dbReference>
<evidence type="ECO:0000259" key="1">
    <source>
        <dbReference type="Pfam" id="PF01593"/>
    </source>
</evidence>
<sequence>MDPVHIIGAGISGLGTAHYLAKQGIPSIIHEVGSYAGGRAACIKSGDHSFEIGGKNFSSAWPRFNALLEEFNLTEFEDQHPGFHIVMNDTLVALQKSKTLAGDLRLASAIGTRGAFQFRNFLAFARQNADKLNYTSGLIEQVEKTWDHTTIDNHFTKKLATGPLRLFSIIMGAAEPSELYPSLMMLFASGFGKGSHHAIAGGIGQFHDNLAAEKDIRFGSRVTRILTHNGHVAGLELKDENGAHVVPASRVISTVPANVFKHLVELPAYGRVAVEALRYFPLAMINVVYDAPVFKEGVHSIMFEPGAPLGHCSANRLHTPHHVRYTLSGKAAREILDKPDHELVRIAEETFSKRMPINANRTHVHVARHSGGICGYAPHFTGLKKDLLRSVESISGLEIAGDYLEGHTMEGCLTSADLAVSRLLANTTERSQAA</sequence>
<dbReference type="GO" id="GO:0016491">
    <property type="term" value="F:oxidoreductase activity"/>
    <property type="evidence" value="ECO:0007669"/>
    <property type="project" value="InterPro"/>
</dbReference>
<dbReference type="SUPFAM" id="SSF51905">
    <property type="entry name" value="FAD/NAD(P)-binding domain"/>
    <property type="match status" value="1"/>
</dbReference>
<accession>A0A1I6GDL9</accession>
<dbReference type="InterPro" id="IPR036188">
    <property type="entry name" value="FAD/NAD-bd_sf"/>
</dbReference>
<feature type="domain" description="Amine oxidase" evidence="1">
    <location>
        <begin position="11"/>
        <end position="424"/>
    </location>
</feature>
<organism evidence="2 3">
    <name type="scientific">Litoreibacter janthinus</name>
    <dbReference type="NCBI Taxonomy" id="670154"/>
    <lineage>
        <taxon>Bacteria</taxon>
        <taxon>Pseudomonadati</taxon>
        <taxon>Pseudomonadota</taxon>
        <taxon>Alphaproteobacteria</taxon>
        <taxon>Rhodobacterales</taxon>
        <taxon>Roseobacteraceae</taxon>
        <taxon>Litoreibacter</taxon>
    </lineage>
</organism>
<dbReference type="PANTHER" id="PTHR42923">
    <property type="entry name" value="PROTOPORPHYRINOGEN OXIDASE"/>
    <property type="match status" value="1"/>
</dbReference>
<protein>
    <submittedName>
        <fullName evidence="2">Protoporphyrinogen oxidase</fullName>
    </submittedName>
</protein>
<dbReference type="OrthoDB" id="20837at2"/>
<gene>
    <name evidence="2" type="ORF">SAMN04488002_1277</name>
</gene>
<dbReference type="InterPro" id="IPR050464">
    <property type="entry name" value="Zeta_carotene_desat/Oxidored"/>
</dbReference>
<evidence type="ECO:0000313" key="3">
    <source>
        <dbReference type="Proteomes" id="UP000199658"/>
    </source>
</evidence>
<dbReference type="AlphaFoldDB" id="A0A1I6GDL9"/>
<dbReference type="Pfam" id="PF01593">
    <property type="entry name" value="Amino_oxidase"/>
    <property type="match status" value="1"/>
</dbReference>
<dbReference type="RefSeq" id="WP_090213918.1">
    <property type="nucleotide sequence ID" value="NZ_FOYO01000001.1"/>
</dbReference>
<name>A0A1I6GDL9_9RHOB</name>
<evidence type="ECO:0000313" key="2">
    <source>
        <dbReference type="EMBL" id="SFR40177.1"/>
    </source>
</evidence>
<reference evidence="3" key="1">
    <citation type="submission" date="2016-10" db="EMBL/GenBank/DDBJ databases">
        <authorList>
            <person name="Varghese N."/>
            <person name="Submissions S."/>
        </authorList>
    </citation>
    <scope>NUCLEOTIDE SEQUENCE [LARGE SCALE GENOMIC DNA]</scope>
    <source>
        <strain evidence="3">DSM 26921</strain>
    </source>
</reference>
<proteinExistence type="predicted"/>